<dbReference type="EMBL" id="CP129970">
    <property type="protein sequence ID" value="WKK84091.1"/>
    <property type="molecule type" value="Genomic_DNA"/>
</dbReference>
<sequence length="284" mass="33081">MKTLYSIIFSPLSVVGHERINFALLMLNSDGEVFYNYSAEKLKLAKKLYSNESFKLLTGQLESLRSKLDQESAQLSHVKAFNSEYLDYLSRYSNNMIAFTKPMPIKIEFNQKNFETLFERIIYKSKPSIKDELLTVAAGIAQIKRDFSPKVKSRVNIDVELKADELDFILFNTHIDMIGRNDKPVLNQFIEFENDSPAKIEKNINSYLSLIKPFEMHDGKEGKYFIVGDEPSKSKKQHHLIWEHLRESNLLKKDLLELVPSKEIDAIETYLNEHDVKPYFKDKE</sequence>
<dbReference type="Proteomes" id="UP001244443">
    <property type="component" value="Chromosome"/>
</dbReference>
<gene>
    <name evidence="1" type="ORF">QYS48_17950</name>
</gene>
<evidence type="ECO:0008006" key="3">
    <source>
        <dbReference type="Google" id="ProtNLM"/>
    </source>
</evidence>
<evidence type="ECO:0000313" key="2">
    <source>
        <dbReference type="Proteomes" id="UP001244443"/>
    </source>
</evidence>
<keyword evidence="2" id="KW-1185">Reference proteome</keyword>
<reference evidence="1" key="1">
    <citation type="submission" date="2023-08" db="EMBL/GenBank/DDBJ databases">
        <title>Comparative genomics and taxonomic characterization of three novel marine species of genus Marivirga.</title>
        <authorList>
            <person name="Muhammad N."/>
            <person name="Kim S.-G."/>
        </authorList>
    </citation>
    <scope>NUCLEOTIDE SEQUENCE [LARGE SCALE GENOMIC DNA]</scope>
    <source>
        <strain evidence="1">ABR2-2</strain>
    </source>
</reference>
<organism evidence="1 2">
    <name type="scientific">Marivirga arenosa</name>
    <dbReference type="NCBI Taxonomy" id="3059076"/>
    <lineage>
        <taxon>Bacteria</taxon>
        <taxon>Pseudomonadati</taxon>
        <taxon>Bacteroidota</taxon>
        <taxon>Cytophagia</taxon>
        <taxon>Cytophagales</taxon>
        <taxon>Marivirgaceae</taxon>
        <taxon>Marivirga</taxon>
    </lineage>
</organism>
<dbReference type="RefSeq" id="WP_302100386.1">
    <property type="nucleotide sequence ID" value="NZ_CP129970.2"/>
</dbReference>
<evidence type="ECO:0000313" key="1">
    <source>
        <dbReference type="EMBL" id="WKK84091.1"/>
    </source>
</evidence>
<dbReference type="AlphaFoldDB" id="A0AA49GFA8"/>
<protein>
    <recommendedName>
        <fullName evidence="3">DUF3037 domain-containing protein</fullName>
    </recommendedName>
</protein>
<accession>A0AA49GFA8</accession>
<name>A0AA49GFA8_9BACT</name>
<proteinExistence type="predicted"/>